<dbReference type="AlphaFoldDB" id="A0A6A6ICI4"/>
<dbReference type="Proteomes" id="UP000800094">
    <property type="component" value="Unassembled WGS sequence"/>
</dbReference>
<evidence type="ECO:0000313" key="2">
    <source>
        <dbReference type="EMBL" id="KAF2247778.1"/>
    </source>
</evidence>
<evidence type="ECO:0000256" key="1">
    <source>
        <dbReference type="SAM" id="MobiDB-lite"/>
    </source>
</evidence>
<reference evidence="2" key="1">
    <citation type="journal article" date="2020" name="Stud. Mycol.">
        <title>101 Dothideomycetes genomes: a test case for predicting lifestyles and emergence of pathogens.</title>
        <authorList>
            <person name="Haridas S."/>
            <person name="Albert R."/>
            <person name="Binder M."/>
            <person name="Bloem J."/>
            <person name="Labutti K."/>
            <person name="Salamov A."/>
            <person name="Andreopoulos B."/>
            <person name="Baker S."/>
            <person name="Barry K."/>
            <person name="Bills G."/>
            <person name="Bluhm B."/>
            <person name="Cannon C."/>
            <person name="Castanera R."/>
            <person name="Culley D."/>
            <person name="Daum C."/>
            <person name="Ezra D."/>
            <person name="Gonzalez J."/>
            <person name="Henrissat B."/>
            <person name="Kuo A."/>
            <person name="Liang C."/>
            <person name="Lipzen A."/>
            <person name="Lutzoni F."/>
            <person name="Magnuson J."/>
            <person name="Mondo S."/>
            <person name="Nolan M."/>
            <person name="Ohm R."/>
            <person name="Pangilinan J."/>
            <person name="Park H.-J."/>
            <person name="Ramirez L."/>
            <person name="Alfaro M."/>
            <person name="Sun H."/>
            <person name="Tritt A."/>
            <person name="Yoshinaga Y."/>
            <person name="Zwiers L.-H."/>
            <person name="Turgeon B."/>
            <person name="Goodwin S."/>
            <person name="Spatafora J."/>
            <person name="Crous P."/>
            <person name="Grigoriev I."/>
        </authorList>
    </citation>
    <scope>NUCLEOTIDE SEQUENCE</scope>
    <source>
        <strain evidence="2">CBS 122368</strain>
    </source>
</reference>
<dbReference type="GeneID" id="54585482"/>
<gene>
    <name evidence="2" type="ORF">BU26DRAFT_552406</name>
</gene>
<dbReference type="EMBL" id="ML987197">
    <property type="protein sequence ID" value="KAF2247778.1"/>
    <property type="molecule type" value="Genomic_DNA"/>
</dbReference>
<organism evidence="2 3">
    <name type="scientific">Trematosphaeria pertusa</name>
    <dbReference type="NCBI Taxonomy" id="390896"/>
    <lineage>
        <taxon>Eukaryota</taxon>
        <taxon>Fungi</taxon>
        <taxon>Dikarya</taxon>
        <taxon>Ascomycota</taxon>
        <taxon>Pezizomycotina</taxon>
        <taxon>Dothideomycetes</taxon>
        <taxon>Pleosporomycetidae</taxon>
        <taxon>Pleosporales</taxon>
        <taxon>Massarineae</taxon>
        <taxon>Trematosphaeriaceae</taxon>
        <taxon>Trematosphaeria</taxon>
    </lineage>
</organism>
<accession>A0A6A6ICI4</accession>
<proteinExistence type="predicted"/>
<keyword evidence="3" id="KW-1185">Reference proteome</keyword>
<feature type="region of interest" description="Disordered" evidence="1">
    <location>
        <begin position="51"/>
        <end position="141"/>
    </location>
</feature>
<evidence type="ECO:0000313" key="3">
    <source>
        <dbReference type="Proteomes" id="UP000800094"/>
    </source>
</evidence>
<sequence>MTYDAIEQTVDESPGNTAAFLPNKQHWKSFYFFLFCVSCQSVRTVQAAATKIVKEDAKRPPSTAAEATKQEPGPRPSLVHNAELRRRKQGSSKKSKKNGSSRNGGIKKAAFEPHIISTDRLGRSLSSAHSRRWVDVDSPDW</sequence>
<name>A0A6A6ICI4_9PLEO</name>
<dbReference type="RefSeq" id="XP_033682782.1">
    <property type="nucleotide sequence ID" value="XM_033832152.1"/>
</dbReference>
<feature type="compositionally biased region" description="Basic residues" evidence="1">
    <location>
        <begin position="85"/>
        <end position="99"/>
    </location>
</feature>
<protein>
    <submittedName>
        <fullName evidence="2">Uncharacterized protein</fullName>
    </submittedName>
</protein>